<keyword evidence="1" id="KW-0507">mRNA processing</keyword>
<dbReference type="SUPFAM" id="SSF57756">
    <property type="entry name" value="Retrovirus zinc finger-like domains"/>
    <property type="match status" value="1"/>
</dbReference>
<dbReference type="STRING" id="47427.A0A2H3EQ50"/>
<feature type="compositionally biased region" description="Polar residues" evidence="3">
    <location>
        <begin position="1"/>
        <end position="12"/>
    </location>
</feature>
<dbReference type="OMA" id="HRIDNCH"/>
<keyword evidence="6" id="KW-1185">Reference proteome</keyword>
<dbReference type="PROSITE" id="PS50158">
    <property type="entry name" value="ZF_CCHC"/>
    <property type="match status" value="1"/>
</dbReference>
<protein>
    <recommendedName>
        <fullName evidence="4">CCHC-type domain-containing protein</fullName>
    </recommendedName>
</protein>
<keyword evidence="2" id="KW-0863">Zinc-finger</keyword>
<dbReference type="GO" id="GO:0003676">
    <property type="term" value="F:nucleic acid binding"/>
    <property type="evidence" value="ECO:0007669"/>
    <property type="project" value="InterPro"/>
</dbReference>
<feature type="region of interest" description="Disordered" evidence="3">
    <location>
        <begin position="259"/>
        <end position="296"/>
    </location>
</feature>
<gene>
    <name evidence="5" type="ORF">ARMGADRAFT_1071401</name>
</gene>
<dbReference type="AlphaFoldDB" id="A0A2H3EQ50"/>
<dbReference type="SMART" id="SM00343">
    <property type="entry name" value="ZnF_C2HC"/>
    <property type="match status" value="1"/>
</dbReference>
<sequence length="359" mass="40963">MAGADSNEQMQTGQAQGGGGAGEPTLQEQYEAAIAQVTQLRDTQEDLCDQLAAAHRAPPLRPGPDLGRFSIQQLPNWMGPPAIGPSSAWNLLNPPAAAGVKPILMEKPGKFSGKHDDIEHFLGDCTAYFEVFWQYFMDVPSRTIVLLTSLLEEDVQDWWVHRRPDFWHYPNWDNLIWEFCDAAIKETHEKKMGEIKMYGKTVTKFFREIKREAKLVNRRDDTGPQETMDYDEWKERVCTMYKQREIQKAYEQVHRIDNCHDNQKPNQGQKQITAPSNQNHAGGMSSSSTVAVKGKTYGGAGEPMQIDQKKYMSEGWCFNCNERGHILKNCPKLKKQQVQAVEVIEEPKPEMMKMEEVKE</sequence>
<dbReference type="InParanoid" id="A0A2H3EQ50"/>
<evidence type="ECO:0000313" key="5">
    <source>
        <dbReference type="EMBL" id="PBL01894.1"/>
    </source>
</evidence>
<evidence type="ECO:0000256" key="1">
    <source>
        <dbReference type="ARBA" id="ARBA00022664"/>
    </source>
</evidence>
<dbReference type="Proteomes" id="UP000217790">
    <property type="component" value="Unassembled WGS sequence"/>
</dbReference>
<evidence type="ECO:0000313" key="6">
    <source>
        <dbReference type="Proteomes" id="UP000217790"/>
    </source>
</evidence>
<evidence type="ECO:0000256" key="3">
    <source>
        <dbReference type="SAM" id="MobiDB-lite"/>
    </source>
</evidence>
<keyword evidence="2" id="KW-0862">Zinc</keyword>
<proteinExistence type="predicted"/>
<feature type="compositionally biased region" description="Polar residues" evidence="3">
    <location>
        <begin position="264"/>
        <end position="290"/>
    </location>
</feature>
<dbReference type="Gene3D" id="4.10.60.10">
    <property type="entry name" value="Zinc finger, CCHC-type"/>
    <property type="match status" value="1"/>
</dbReference>
<organism evidence="5 6">
    <name type="scientific">Armillaria gallica</name>
    <name type="common">Bulbous honey fungus</name>
    <name type="synonym">Armillaria bulbosa</name>
    <dbReference type="NCBI Taxonomy" id="47427"/>
    <lineage>
        <taxon>Eukaryota</taxon>
        <taxon>Fungi</taxon>
        <taxon>Dikarya</taxon>
        <taxon>Basidiomycota</taxon>
        <taxon>Agaricomycotina</taxon>
        <taxon>Agaricomycetes</taxon>
        <taxon>Agaricomycetidae</taxon>
        <taxon>Agaricales</taxon>
        <taxon>Marasmiineae</taxon>
        <taxon>Physalacriaceae</taxon>
        <taxon>Armillaria</taxon>
    </lineage>
</organism>
<evidence type="ECO:0000256" key="2">
    <source>
        <dbReference type="PROSITE-ProRule" id="PRU00047"/>
    </source>
</evidence>
<name>A0A2H3EQ50_ARMGA</name>
<accession>A0A2H3EQ50</accession>
<dbReference type="Pfam" id="PF00098">
    <property type="entry name" value="zf-CCHC"/>
    <property type="match status" value="1"/>
</dbReference>
<dbReference type="EMBL" id="KZ293645">
    <property type="protein sequence ID" value="PBL01894.1"/>
    <property type="molecule type" value="Genomic_DNA"/>
</dbReference>
<dbReference type="GO" id="GO:0006397">
    <property type="term" value="P:mRNA processing"/>
    <property type="evidence" value="ECO:0007669"/>
    <property type="project" value="UniProtKB-KW"/>
</dbReference>
<feature type="domain" description="CCHC-type" evidence="4">
    <location>
        <begin position="317"/>
        <end position="332"/>
    </location>
</feature>
<reference evidence="6" key="1">
    <citation type="journal article" date="2017" name="Nat. Ecol. Evol.">
        <title>Genome expansion and lineage-specific genetic innovations in the forest pathogenic fungi Armillaria.</title>
        <authorList>
            <person name="Sipos G."/>
            <person name="Prasanna A.N."/>
            <person name="Walter M.C."/>
            <person name="O'Connor E."/>
            <person name="Balint B."/>
            <person name="Krizsan K."/>
            <person name="Kiss B."/>
            <person name="Hess J."/>
            <person name="Varga T."/>
            <person name="Slot J."/>
            <person name="Riley R."/>
            <person name="Boka B."/>
            <person name="Rigling D."/>
            <person name="Barry K."/>
            <person name="Lee J."/>
            <person name="Mihaltcheva S."/>
            <person name="LaButti K."/>
            <person name="Lipzen A."/>
            <person name="Waldron R."/>
            <person name="Moloney N.M."/>
            <person name="Sperisen C."/>
            <person name="Kredics L."/>
            <person name="Vagvoelgyi C."/>
            <person name="Patrignani A."/>
            <person name="Fitzpatrick D."/>
            <person name="Nagy I."/>
            <person name="Doyle S."/>
            <person name="Anderson J.B."/>
            <person name="Grigoriev I.V."/>
            <person name="Gueldener U."/>
            <person name="Muensterkoetter M."/>
            <person name="Nagy L.G."/>
        </authorList>
    </citation>
    <scope>NUCLEOTIDE SEQUENCE [LARGE SCALE GENOMIC DNA]</scope>
    <source>
        <strain evidence="6">Ar21-2</strain>
    </source>
</reference>
<keyword evidence="2" id="KW-0479">Metal-binding</keyword>
<dbReference type="InterPro" id="IPR036875">
    <property type="entry name" value="Znf_CCHC_sf"/>
</dbReference>
<dbReference type="OrthoDB" id="3067474at2759"/>
<evidence type="ECO:0000259" key="4">
    <source>
        <dbReference type="PROSITE" id="PS50158"/>
    </source>
</evidence>
<dbReference type="InterPro" id="IPR001878">
    <property type="entry name" value="Znf_CCHC"/>
</dbReference>
<dbReference type="GO" id="GO:0008270">
    <property type="term" value="F:zinc ion binding"/>
    <property type="evidence" value="ECO:0007669"/>
    <property type="project" value="UniProtKB-KW"/>
</dbReference>
<feature type="region of interest" description="Disordered" evidence="3">
    <location>
        <begin position="1"/>
        <end position="25"/>
    </location>
</feature>